<dbReference type="Proteomes" id="UP000298615">
    <property type="component" value="Chromosome"/>
</dbReference>
<dbReference type="EMBL" id="CP039712">
    <property type="protein sequence ID" value="QCI87379.1"/>
    <property type="molecule type" value="Genomic_DNA"/>
</dbReference>
<evidence type="ECO:0000313" key="2">
    <source>
        <dbReference type="Proteomes" id="UP000298615"/>
    </source>
</evidence>
<accession>A0A4D7CTC5</accession>
<keyword evidence="2" id="KW-1185">Reference proteome</keyword>
<evidence type="ECO:0000313" key="1">
    <source>
        <dbReference type="EMBL" id="QCI87379.1"/>
    </source>
</evidence>
<dbReference type="AlphaFoldDB" id="A0A4D7CTC5"/>
<organism evidence="1 2">
    <name type="scientific">Vagococcus zengguangii</name>
    <dbReference type="NCBI Taxonomy" id="2571750"/>
    <lineage>
        <taxon>Bacteria</taxon>
        <taxon>Bacillati</taxon>
        <taxon>Bacillota</taxon>
        <taxon>Bacilli</taxon>
        <taxon>Lactobacillales</taxon>
        <taxon>Enterococcaceae</taxon>
        <taxon>Vagococcus</taxon>
    </lineage>
</organism>
<gene>
    <name evidence="1" type="ORF">FA707_06455</name>
</gene>
<reference evidence="1 2" key="1">
    <citation type="submission" date="2019-04" db="EMBL/GenBank/DDBJ databases">
        <title>Vagococcus sp. nov., isolated from faeces of yaks (Bos grunniens).</title>
        <authorList>
            <person name="Ge Y."/>
        </authorList>
    </citation>
    <scope>NUCLEOTIDE SEQUENCE [LARGE SCALE GENOMIC DNA]</scope>
    <source>
        <strain evidence="1 2">MN-17</strain>
    </source>
</reference>
<dbReference type="KEGG" id="vao:FA707_06455"/>
<sequence>MSLKKIYGYDQLFNLQLIEGQLSFVLAGYFDYDYHPDYLDAPLEHKNQPLNFTFIFDSTKNKWLLDKMNTFNGSLDGLPKPEDNDASFVTKEF</sequence>
<name>A0A4D7CTC5_9ENTE</name>
<protein>
    <submittedName>
        <fullName evidence="1">Uncharacterized protein</fullName>
    </submittedName>
</protein>
<proteinExistence type="predicted"/>